<dbReference type="AlphaFoldDB" id="A0A238V2Y4"/>
<organism evidence="2 3">
    <name type="scientific">Hymenobacter mucosus</name>
    <dbReference type="NCBI Taxonomy" id="1411120"/>
    <lineage>
        <taxon>Bacteria</taxon>
        <taxon>Pseudomonadati</taxon>
        <taxon>Bacteroidota</taxon>
        <taxon>Cytophagia</taxon>
        <taxon>Cytophagales</taxon>
        <taxon>Hymenobacteraceae</taxon>
        <taxon>Hymenobacter</taxon>
    </lineage>
</organism>
<name>A0A238V2Y4_9BACT</name>
<reference evidence="3" key="1">
    <citation type="submission" date="2017-06" db="EMBL/GenBank/DDBJ databases">
        <authorList>
            <person name="Varghese N."/>
            <person name="Submissions S."/>
        </authorList>
    </citation>
    <scope>NUCLEOTIDE SEQUENCE [LARGE SCALE GENOMIC DNA]</scope>
    <source>
        <strain evidence="3">DSM 28041</strain>
    </source>
</reference>
<dbReference type="RefSeq" id="WP_089331268.1">
    <property type="nucleotide sequence ID" value="NZ_FZNS01000001.1"/>
</dbReference>
<protein>
    <recommendedName>
        <fullName evidence="1">DUF6984 domain-containing protein</fullName>
    </recommendedName>
</protein>
<evidence type="ECO:0000313" key="3">
    <source>
        <dbReference type="Proteomes" id="UP000198310"/>
    </source>
</evidence>
<dbReference type="EMBL" id="FZNS01000001">
    <property type="protein sequence ID" value="SNR28790.1"/>
    <property type="molecule type" value="Genomic_DNA"/>
</dbReference>
<feature type="domain" description="DUF6984" evidence="1">
    <location>
        <begin position="4"/>
        <end position="104"/>
    </location>
</feature>
<keyword evidence="3" id="KW-1185">Reference proteome</keyword>
<evidence type="ECO:0000313" key="2">
    <source>
        <dbReference type="EMBL" id="SNR28790.1"/>
    </source>
</evidence>
<sequence length="106" mass="11826">MASRLLTLPELGLLLYMLRGKPHVEHLLAVLPTAQVEDLTDGGVGSIRFVSTKLRRRLGSSIAELWYSDEDGVAVLASLYLDEEGELYELDSWKVDGSPLRRIPVF</sequence>
<dbReference type="Pfam" id="PF22480">
    <property type="entry name" value="DUF6984"/>
    <property type="match status" value="1"/>
</dbReference>
<gene>
    <name evidence="2" type="ORF">SAMN06269173_10149</name>
</gene>
<accession>A0A238V2Y4</accession>
<dbReference type="Proteomes" id="UP000198310">
    <property type="component" value="Unassembled WGS sequence"/>
</dbReference>
<dbReference type="InterPro" id="IPR054253">
    <property type="entry name" value="DUF6984"/>
</dbReference>
<evidence type="ECO:0000259" key="1">
    <source>
        <dbReference type="Pfam" id="PF22480"/>
    </source>
</evidence>
<proteinExistence type="predicted"/>